<reference evidence="1" key="1">
    <citation type="submission" date="2019-10" db="EMBL/GenBank/DDBJ databases">
        <authorList>
            <consortium name="DOE Joint Genome Institute"/>
            <person name="Kuo A."/>
            <person name="Miyauchi S."/>
            <person name="Kiss E."/>
            <person name="Drula E."/>
            <person name="Kohler A."/>
            <person name="Sanchez-Garcia M."/>
            <person name="Andreopoulos B."/>
            <person name="Barry K.W."/>
            <person name="Bonito G."/>
            <person name="Buee M."/>
            <person name="Carver A."/>
            <person name="Chen C."/>
            <person name="Cichocki N."/>
            <person name="Clum A."/>
            <person name="Culley D."/>
            <person name="Crous P.W."/>
            <person name="Fauchery L."/>
            <person name="Girlanda M."/>
            <person name="Hayes R."/>
            <person name="Keri Z."/>
            <person name="Labutti K."/>
            <person name="Lipzen A."/>
            <person name="Lombard V."/>
            <person name="Magnuson J."/>
            <person name="Maillard F."/>
            <person name="Morin E."/>
            <person name="Murat C."/>
            <person name="Nolan M."/>
            <person name="Ohm R."/>
            <person name="Pangilinan J."/>
            <person name="Pereira M."/>
            <person name="Perotto S."/>
            <person name="Peter M."/>
            <person name="Riley R."/>
            <person name="Sitrit Y."/>
            <person name="Stielow B."/>
            <person name="Szollosi G."/>
            <person name="Zifcakova L."/>
            <person name="Stursova M."/>
            <person name="Spatafora J.W."/>
            <person name="Tedersoo L."/>
            <person name="Vaario L.-M."/>
            <person name="Yamada A."/>
            <person name="Yan M."/>
            <person name="Wang P."/>
            <person name="Xu J."/>
            <person name="Bruns T."/>
            <person name="Baldrian P."/>
            <person name="Vilgalys R."/>
            <person name="Henrissat B."/>
            <person name="Grigoriev I.V."/>
            <person name="Hibbett D."/>
            <person name="Nagy L.G."/>
            <person name="Martin F.M."/>
        </authorList>
    </citation>
    <scope>NUCLEOTIDE SEQUENCE</scope>
    <source>
        <strain evidence="1">P2</strain>
    </source>
</reference>
<dbReference type="Proteomes" id="UP000886501">
    <property type="component" value="Unassembled WGS sequence"/>
</dbReference>
<comment type="caution">
    <text evidence="1">The sequence shown here is derived from an EMBL/GenBank/DDBJ whole genome shotgun (WGS) entry which is preliminary data.</text>
</comment>
<evidence type="ECO:0000313" key="2">
    <source>
        <dbReference type="Proteomes" id="UP000886501"/>
    </source>
</evidence>
<protein>
    <submittedName>
        <fullName evidence="1">Uncharacterized protein</fullName>
    </submittedName>
</protein>
<keyword evidence="2" id="KW-1185">Reference proteome</keyword>
<evidence type="ECO:0000313" key="1">
    <source>
        <dbReference type="EMBL" id="KAF9653585.1"/>
    </source>
</evidence>
<name>A0ACB6ZUV7_THEGA</name>
<dbReference type="EMBL" id="MU117963">
    <property type="protein sequence ID" value="KAF9653585.1"/>
    <property type="molecule type" value="Genomic_DNA"/>
</dbReference>
<gene>
    <name evidence="1" type="ORF">BDM02DRAFT_1589828</name>
</gene>
<proteinExistence type="predicted"/>
<reference evidence="1" key="2">
    <citation type="journal article" date="2020" name="Nat. Commun.">
        <title>Large-scale genome sequencing of mycorrhizal fungi provides insights into the early evolution of symbiotic traits.</title>
        <authorList>
            <person name="Miyauchi S."/>
            <person name="Kiss E."/>
            <person name="Kuo A."/>
            <person name="Drula E."/>
            <person name="Kohler A."/>
            <person name="Sanchez-Garcia M."/>
            <person name="Morin E."/>
            <person name="Andreopoulos B."/>
            <person name="Barry K.W."/>
            <person name="Bonito G."/>
            <person name="Buee M."/>
            <person name="Carver A."/>
            <person name="Chen C."/>
            <person name="Cichocki N."/>
            <person name="Clum A."/>
            <person name="Culley D."/>
            <person name="Crous P.W."/>
            <person name="Fauchery L."/>
            <person name="Girlanda M."/>
            <person name="Hayes R.D."/>
            <person name="Keri Z."/>
            <person name="LaButti K."/>
            <person name="Lipzen A."/>
            <person name="Lombard V."/>
            <person name="Magnuson J."/>
            <person name="Maillard F."/>
            <person name="Murat C."/>
            <person name="Nolan M."/>
            <person name="Ohm R.A."/>
            <person name="Pangilinan J."/>
            <person name="Pereira M.F."/>
            <person name="Perotto S."/>
            <person name="Peter M."/>
            <person name="Pfister S."/>
            <person name="Riley R."/>
            <person name="Sitrit Y."/>
            <person name="Stielow J.B."/>
            <person name="Szollosi G."/>
            <person name="Zifcakova L."/>
            <person name="Stursova M."/>
            <person name="Spatafora J.W."/>
            <person name="Tedersoo L."/>
            <person name="Vaario L.M."/>
            <person name="Yamada A."/>
            <person name="Yan M."/>
            <person name="Wang P."/>
            <person name="Xu J."/>
            <person name="Bruns T."/>
            <person name="Baldrian P."/>
            <person name="Vilgalys R."/>
            <person name="Dunand C."/>
            <person name="Henrissat B."/>
            <person name="Grigoriev I.V."/>
            <person name="Hibbett D."/>
            <person name="Nagy L.G."/>
            <person name="Martin F.M."/>
        </authorList>
    </citation>
    <scope>NUCLEOTIDE SEQUENCE</scope>
    <source>
        <strain evidence="1">P2</strain>
    </source>
</reference>
<accession>A0ACB6ZUV7</accession>
<organism evidence="1 2">
    <name type="scientific">Thelephora ganbajun</name>
    <name type="common">Ganba fungus</name>
    <dbReference type="NCBI Taxonomy" id="370292"/>
    <lineage>
        <taxon>Eukaryota</taxon>
        <taxon>Fungi</taxon>
        <taxon>Dikarya</taxon>
        <taxon>Basidiomycota</taxon>
        <taxon>Agaricomycotina</taxon>
        <taxon>Agaricomycetes</taxon>
        <taxon>Thelephorales</taxon>
        <taxon>Thelephoraceae</taxon>
        <taxon>Thelephora</taxon>
    </lineage>
</organism>
<sequence length="574" mass="62310">MASPFAAIDAIFDRPRDAAAILFLIEDSTYMAPLWQRLRNSYLPSLLNTIKGANSSAAVSPFTPALPLLLIITLQTETLWMTTSGPTPFKPPFDPSTGRIPSWDDIPAINFSPHGVNIISPASVTRAIEALSATFGRGPATRHLVIAAALNPSADVLGPRGTLAWSTAVERLHQEEIRVHLIVRSQSAMDGLTPLYWELIGKGHAYQSFADDAQFAFYLSDFYSAIDKGKAPAVDNRRVPNSGSQSMTSNDSSASSIDKPSLVYQLQKMNGMEKKRRSRTRRDQPAANKPGQPYQKNYPHTRTSPSTAQSTSSDPSSRSPSRRKDASRVSRVEASSSHFDPPPPRTSPDEHRSPYSSATSPSRSSSPSSPYYPSAGTSSSSPGSRNLSPLRASLPIPTPTFDQFQHMGLTSQSTPDSLSPSSPGYHDFQSYNHELPGDLRSRHPVSRAAPVDGSRLVTAQFNDIYGSNRSSWNECGEQQGRTEPSVYPRSLASYPPVPDGLAPRLAHRPEQATTTSSLPPMPHGLDTPAAENTGGSYFYSGYEDRTAGTSLQNIYLLTDRSSDADSSTNVPYYS</sequence>